<evidence type="ECO:0000313" key="4">
    <source>
        <dbReference type="Proteomes" id="UP000002696"/>
    </source>
</evidence>
<protein>
    <submittedName>
        <fullName evidence="3">Uncharacterized protein</fullName>
    </submittedName>
</protein>
<sequence length="189" mass="19941">MLVIALISLGLSSAQDAAVAYGARLYEPPVVRPFEPPSNFGRVTEEGDGGGDPRRRPITRPVAVEAYSGSYEYPPSTADEAYTRGVTQAERTMDARMGPLDGIWRVQDASGATVLSLALMDAGAAKPIEGAWRKDGGIASLGVIERSERSEASVSLAWAGGELTVRPDGPGWTGELLQDGRAVPVTLSR</sequence>
<gene>
    <name evidence="3" type="ordered locus">Bresu_0439</name>
</gene>
<dbReference type="BioCyc" id="BSUB633149:G1GM8-438-MONOMER"/>
<dbReference type="RefSeq" id="WP_013267857.1">
    <property type="nucleotide sequence ID" value="NC_014375.1"/>
</dbReference>
<accession>D9QKC8</accession>
<evidence type="ECO:0000256" key="1">
    <source>
        <dbReference type="SAM" id="MobiDB-lite"/>
    </source>
</evidence>
<feature type="chain" id="PRO_5003126704" evidence="2">
    <location>
        <begin position="18"/>
        <end position="189"/>
    </location>
</feature>
<dbReference type="InParanoid" id="D9QKC8"/>
<organism evidence="3 4">
    <name type="scientific">Brevundimonas subvibrioides (strain ATCC 15264 / DSM 4735 / LMG 14903 / NBRC 16000 / CB 81)</name>
    <name type="common">Caulobacter subvibrioides</name>
    <dbReference type="NCBI Taxonomy" id="633149"/>
    <lineage>
        <taxon>Bacteria</taxon>
        <taxon>Pseudomonadati</taxon>
        <taxon>Pseudomonadota</taxon>
        <taxon>Alphaproteobacteria</taxon>
        <taxon>Caulobacterales</taxon>
        <taxon>Caulobacteraceae</taxon>
        <taxon>Brevundimonas</taxon>
    </lineage>
</organism>
<evidence type="ECO:0000313" key="3">
    <source>
        <dbReference type="EMBL" id="ADK99753.1"/>
    </source>
</evidence>
<evidence type="ECO:0000256" key="2">
    <source>
        <dbReference type="SAM" id="SignalP"/>
    </source>
</evidence>
<dbReference type="HOGENOM" id="CLU_1432058_0_0_5"/>
<dbReference type="STRING" id="633149.Bresu_0439"/>
<reference evidence="4" key="1">
    <citation type="journal article" date="2011" name="J. Bacteriol.">
        <title>Genome sequences of eight morphologically diverse alphaproteobacteria.</title>
        <authorList>
            <consortium name="US DOE Joint Genome Institute"/>
            <person name="Brown P.J."/>
            <person name="Kysela D.T."/>
            <person name="Buechlein A."/>
            <person name="Hemmerich C."/>
            <person name="Brun Y.V."/>
        </authorList>
    </citation>
    <scope>NUCLEOTIDE SEQUENCE [LARGE SCALE GENOMIC DNA]</scope>
    <source>
        <strain evidence="4">ATCC 15264 / DSM 4735 / LMG 14903 / NBRC 16000 / CB 81</strain>
    </source>
</reference>
<name>D9QKC8_BRESC</name>
<keyword evidence="4" id="KW-1185">Reference proteome</keyword>
<proteinExistence type="predicted"/>
<dbReference type="Proteomes" id="UP000002696">
    <property type="component" value="Chromosome"/>
</dbReference>
<keyword evidence="2" id="KW-0732">Signal</keyword>
<dbReference type="OrthoDB" id="7201936at2"/>
<dbReference type="EMBL" id="CP002102">
    <property type="protein sequence ID" value="ADK99753.1"/>
    <property type="molecule type" value="Genomic_DNA"/>
</dbReference>
<feature type="region of interest" description="Disordered" evidence="1">
    <location>
        <begin position="34"/>
        <end position="57"/>
    </location>
</feature>
<dbReference type="AlphaFoldDB" id="D9QKC8"/>
<feature type="signal peptide" evidence="2">
    <location>
        <begin position="1"/>
        <end position="17"/>
    </location>
</feature>
<dbReference type="KEGG" id="bsb:Bresu_0439"/>